<dbReference type="Proteomes" id="UP000016933">
    <property type="component" value="Unassembled WGS sequence"/>
</dbReference>
<dbReference type="HOGENOM" id="CLU_1547551_0_0_1"/>
<keyword evidence="2" id="KW-1185">Reference proteome</keyword>
<reference evidence="1 2" key="2">
    <citation type="journal article" date="2012" name="PLoS Pathog.">
        <title>Diverse lifestyles and strategies of plant pathogenesis encoded in the genomes of eighteen Dothideomycetes fungi.</title>
        <authorList>
            <person name="Ohm R.A."/>
            <person name="Feau N."/>
            <person name="Henrissat B."/>
            <person name="Schoch C.L."/>
            <person name="Horwitz B.A."/>
            <person name="Barry K.W."/>
            <person name="Condon B.J."/>
            <person name="Copeland A.C."/>
            <person name="Dhillon B."/>
            <person name="Glaser F."/>
            <person name="Hesse C.N."/>
            <person name="Kosti I."/>
            <person name="LaButti K."/>
            <person name="Lindquist E.A."/>
            <person name="Lucas S."/>
            <person name="Salamov A.A."/>
            <person name="Bradshaw R.E."/>
            <person name="Ciuffetti L."/>
            <person name="Hamelin R.C."/>
            <person name="Kema G.H.J."/>
            <person name="Lawrence C."/>
            <person name="Scott J.A."/>
            <person name="Spatafora J.W."/>
            <person name="Turgeon B.G."/>
            <person name="de Wit P.J.G.M."/>
            <person name="Zhong S."/>
            <person name="Goodwin S.B."/>
            <person name="Grigoriev I.V."/>
        </authorList>
    </citation>
    <scope>NUCLEOTIDE SEQUENCE [LARGE SCALE GENOMIC DNA]</scope>
    <source>
        <strain evidence="2">NZE10 / CBS 128990</strain>
    </source>
</reference>
<dbReference type="OMA" id="ITASTYR"/>
<protein>
    <submittedName>
        <fullName evidence="1">Uncharacterized protein</fullName>
    </submittedName>
</protein>
<proteinExistence type="predicted"/>
<gene>
    <name evidence="1" type="ORF">DOTSEDRAFT_26595</name>
</gene>
<evidence type="ECO:0000313" key="2">
    <source>
        <dbReference type="Proteomes" id="UP000016933"/>
    </source>
</evidence>
<dbReference type="AlphaFoldDB" id="N1PJB6"/>
<name>N1PJB6_DOTSN</name>
<sequence>MPVVDDENEAPSMTPHAKLAADIAAADEQQRQTFASTLRSLASHTVFERGKRGHIFSTTRNQIISLSIAITASTYRNLPEGWKDQQEVLKSGLDLASKTRLPVDNRVYQRQLKDIERVSWSQYSQEQSEENVQGYVEKELVRLADEKRRRSAKWKAKGRSGLLEKIVEGQEDA</sequence>
<reference evidence="2" key="1">
    <citation type="journal article" date="2012" name="PLoS Genet.">
        <title>The genomes of the fungal plant pathogens Cladosporium fulvum and Dothistroma septosporum reveal adaptation to different hosts and lifestyles but also signatures of common ancestry.</title>
        <authorList>
            <person name="de Wit P.J.G.M."/>
            <person name="van der Burgt A."/>
            <person name="Oekmen B."/>
            <person name="Stergiopoulos I."/>
            <person name="Abd-Elsalam K.A."/>
            <person name="Aerts A.L."/>
            <person name="Bahkali A.H."/>
            <person name="Beenen H.G."/>
            <person name="Chettri P."/>
            <person name="Cox M.P."/>
            <person name="Datema E."/>
            <person name="de Vries R.P."/>
            <person name="Dhillon B."/>
            <person name="Ganley A.R."/>
            <person name="Griffiths S.A."/>
            <person name="Guo Y."/>
            <person name="Hamelin R.C."/>
            <person name="Henrissat B."/>
            <person name="Kabir M.S."/>
            <person name="Jashni M.K."/>
            <person name="Kema G."/>
            <person name="Klaubauf S."/>
            <person name="Lapidus A."/>
            <person name="Levasseur A."/>
            <person name="Lindquist E."/>
            <person name="Mehrabi R."/>
            <person name="Ohm R.A."/>
            <person name="Owen T.J."/>
            <person name="Salamov A."/>
            <person name="Schwelm A."/>
            <person name="Schijlen E."/>
            <person name="Sun H."/>
            <person name="van den Burg H.A."/>
            <person name="van Ham R.C.H.J."/>
            <person name="Zhang S."/>
            <person name="Goodwin S.B."/>
            <person name="Grigoriev I.V."/>
            <person name="Collemare J."/>
            <person name="Bradshaw R.E."/>
        </authorList>
    </citation>
    <scope>NUCLEOTIDE SEQUENCE [LARGE SCALE GENOMIC DNA]</scope>
    <source>
        <strain evidence="2">NZE10 / CBS 128990</strain>
    </source>
</reference>
<evidence type="ECO:0000313" key="1">
    <source>
        <dbReference type="EMBL" id="EME41426.1"/>
    </source>
</evidence>
<dbReference type="EMBL" id="KB446542">
    <property type="protein sequence ID" value="EME41426.1"/>
    <property type="molecule type" value="Genomic_DNA"/>
</dbReference>
<accession>N1PJB6</accession>
<organism evidence="1 2">
    <name type="scientific">Dothistroma septosporum (strain NZE10 / CBS 128990)</name>
    <name type="common">Red band needle blight fungus</name>
    <name type="synonym">Mycosphaerella pini</name>
    <dbReference type="NCBI Taxonomy" id="675120"/>
    <lineage>
        <taxon>Eukaryota</taxon>
        <taxon>Fungi</taxon>
        <taxon>Dikarya</taxon>
        <taxon>Ascomycota</taxon>
        <taxon>Pezizomycotina</taxon>
        <taxon>Dothideomycetes</taxon>
        <taxon>Dothideomycetidae</taxon>
        <taxon>Mycosphaerellales</taxon>
        <taxon>Mycosphaerellaceae</taxon>
        <taxon>Dothistroma</taxon>
    </lineage>
</organism>